<gene>
    <name evidence="3" type="ORF">GCM10022389_06270</name>
</gene>
<evidence type="ECO:0000313" key="4">
    <source>
        <dbReference type="Proteomes" id="UP001500367"/>
    </source>
</evidence>
<reference evidence="4" key="1">
    <citation type="journal article" date="2019" name="Int. J. Syst. Evol. Microbiol.">
        <title>The Global Catalogue of Microorganisms (GCM) 10K type strain sequencing project: providing services to taxonomists for standard genome sequencing and annotation.</title>
        <authorList>
            <consortium name="The Broad Institute Genomics Platform"/>
            <consortium name="The Broad Institute Genome Sequencing Center for Infectious Disease"/>
            <person name="Wu L."/>
            <person name="Ma J."/>
        </authorList>
    </citation>
    <scope>NUCLEOTIDE SEQUENCE [LARGE SCALE GENOMIC DNA]</scope>
    <source>
        <strain evidence="4">JCM 17069</strain>
    </source>
</reference>
<proteinExistence type="predicted"/>
<sequence>MTKKYSVIAIALVFSFFSAIESTYAQTKSTKKAQKRAAKASKKAPKKEDALVLQQVEVVQQPQTTTTTTIPSTPVPSLATTPIKTIQYSDIAANSQDLVITKPNGNVNWTQQYIEANGQSVIDNERFKNSAQAKLMATRGAVVVAQRNLLEIVKGVQIVGETTVQDMITTSDYVYSRVEGVVKGAQQIGEAKEKDGFIEVRLRMPIYGKESLAGTLDDQLLARARKENGFEKSPLLDQEGSDGNEGIDGSNPIVFNVENQGQIDPSMYPIVVDDNGKVLFDFSQHFRLKEGKFPQYLQMGKDILQALGNTKGVDIINMIQTGKGQFQIPQKSSKKVFWNKVARIAQDVGAALFKLVF</sequence>
<feature type="region of interest" description="Disordered" evidence="1">
    <location>
        <begin position="231"/>
        <end position="251"/>
    </location>
</feature>
<evidence type="ECO:0000313" key="3">
    <source>
        <dbReference type="EMBL" id="GAA4064212.1"/>
    </source>
</evidence>
<organism evidence="3 4">
    <name type="scientific">Flavobacterium cheonanense</name>
    <dbReference type="NCBI Taxonomy" id="706183"/>
    <lineage>
        <taxon>Bacteria</taxon>
        <taxon>Pseudomonadati</taxon>
        <taxon>Bacteroidota</taxon>
        <taxon>Flavobacteriia</taxon>
        <taxon>Flavobacteriales</taxon>
        <taxon>Flavobacteriaceae</taxon>
        <taxon>Flavobacterium</taxon>
    </lineage>
</organism>
<dbReference type="RefSeq" id="WP_344815337.1">
    <property type="nucleotide sequence ID" value="NZ_BAABCT010000001.1"/>
</dbReference>
<feature type="chain" id="PRO_5047358107" evidence="2">
    <location>
        <begin position="26"/>
        <end position="357"/>
    </location>
</feature>
<keyword evidence="4" id="KW-1185">Reference proteome</keyword>
<comment type="caution">
    <text evidence="3">The sequence shown here is derived from an EMBL/GenBank/DDBJ whole genome shotgun (WGS) entry which is preliminary data.</text>
</comment>
<protein>
    <submittedName>
        <fullName evidence="3">Uncharacterized protein</fullName>
    </submittedName>
</protein>
<name>A0ABP7VCB8_9FLAO</name>
<accession>A0ABP7VCB8</accession>
<evidence type="ECO:0000256" key="1">
    <source>
        <dbReference type="SAM" id="MobiDB-lite"/>
    </source>
</evidence>
<evidence type="ECO:0000256" key="2">
    <source>
        <dbReference type="SAM" id="SignalP"/>
    </source>
</evidence>
<dbReference type="EMBL" id="BAABCT010000001">
    <property type="protein sequence ID" value="GAA4064212.1"/>
    <property type="molecule type" value="Genomic_DNA"/>
</dbReference>
<dbReference type="Proteomes" id="UP001500367">
    <property type="component" value="Unassembled WGS sequence"/>
</dbReference>
<feature type="signal peptide" evidence="2">
    <location>
        <begin position="1"/>
        <end position="25"/>
    </location>
</feature>
<keyword evidence="2" id="KW-0732">Signal</keyword>